<proteinExistence type="predicted"/>
<dbReference type="OrthoDB" id="187486at2759"/>
<protein>
    <submittedName>
        <fullName evidence="1">Uncharacterized protein</fullName>
    </submittedName>
</protein>
<evidence type="ECO:0000313" key="2">
    <source>
        <dbReference type="Proteomes" id="UP001165082"/>
    </source>
</evidence>
<evidence type="ECO:0000313" key="1">
    <source>
        <dbReference type="EMBL" id="GMH58505.1"/>
    </source>
</evidence>
<dbReference type="AlphaFoldDB" id="A0A9W7DYA1"/>
<sequence length="475" mass="53743">MGCCYSLFFDPGIPDNDIWRHMPDPESSEEYTIQSCGAFSKDFNIYKGSEASEENRFMWMNKEGNWWSGKAHVDIENFHLKTNGEPNDPDDEKRGQVMWHAEFTDRPHFQQHLSWSKGCHERFLGFFDGYESDDDDHYFDQVGPHGGRLFNKFLIKFSCNTSARIRPGKTRDGVNFRPGLNLVLKVFSKGTAVRKVTRSWVKERDEEGNVTGGHWHYDHHDQEFVDWIEYKLMKDDICVAVFRCQGMGSSSTWECPIFSATREGGIFSSGDVNVQTKPGWDPLLGMILAHLCSTEYSPANVKSDFVPNWPPNNHYRFGRSSRPVGMHWYAPEGEDRDPETINGGEYDGGIAIQPAMFQAIPGYERKFHYTNPFWDVEEAEAEAAAAAEAEAAAAEAALPQIDWGDLEATAPKVSGAVLRQVPAHMEADPDTGLLIFVPISFEELTPPDLIEDKVEDEIEVLIEDSDDSDSDTPDE</sequence>
<accession>A0A9W7DYA1</accession>
<keyword evidence="2" id="KW-1185">Reference proteome</keyword>
<dbReference type="EMBL" id="BRXZ01002265">
    <property type="protein sequence ID" value="GMH58505.1"/>
    <property type="molecule type" value="Genomic_DNA"/>
</dbReference>
<comment type="caution">
    <text evidence="1">The sequence shown here is derived from an EMBL/GenBank/DDBJ whole genome shotgun (WGS) entry which is preliminary data.</text>
</comment>
<reference evidence="1" key="1">
    <citation type="submission" date="2022-07" db="EMBL/GenBank/DDBJ databases">
        <title>Genome analysis of Parmales, a sister group of diatoms, reveals the evolutionary specialization of diatoms from phago-mixotrophs to photoautotrophs.</title>
        <authorList>
            <person name="Ban H."/>
            <person name="Sato S."/>
            <person name="Yoshikawa S."/>
            <person name="Kazumasa Y."/>
            <person name="Nakamura Y."/>
            <person name="Ichinomiya M."/>
            <person name="Saitoh K."/>
            <person name="Sato N."/>
            <person name="Blanc-Mathieu R."/>
            <person name="Endo H."/>
            <person name="Kuwata A."/>
            <person name="Ogata H."/>
        </authorList>
    </citation>
    <scope>NUCLEOTIDE SEQUENCE</scope>
</reference>
<gene>
    <name evidence="1" type="ORF">TrRE_jg5362</name>
</gene>
<dbReference type="Proteomes" id="UP001165082">
    <property type="component" value="Unassembled WGS sequence"/>
</dbReference>
<name>A0A9W7DYA1_9STRA</name>
<organism evidence="1 2">
    <name type="scientific">Triparma retinervis</name>
    <dbReference type="NCBI Taxonomy" id="2557542"/>
    <lineage>
        <taxon>Eukaryota</taxon>
        <taxon>Sar</taxon>
        <taxon>Stramenopiles</taxon>
        <taxon>Ochrophyta</taxon>
        <taxon>Bolidophyceae</taxon>
        <taxon>Parmales</taxon>
        <taxon>Triparmaceae</taxon>
        <taxon>Triparma</taxon>
    </lineage>
</organism>